<dbReference type="PANTHER" id="PTHR43685:SF2">
    <property type="entry name" value="GLYCOSYLTRANSFERASE 2-LIKE DOMAIN-CONTAINING PROTEIN"/>
    <property type="match status" value="1"/>
</dbReference>
<dbReference type="PANTHER" id="PTHR43685">
    <property type="entry name" value="GLYCOSYLTRANSFERASE"/>
    <property type="match status" value="1"/>
</dbReference>
<feature type="domain" description="Glycosyltransferase 2-like" evidence="1">
    <location>
        <begin position="5"/>
        <end position="131"/>
    </location>
</feature>
<reference evidence="2" key="1">
    <citation type="submission" date="2021-09" db="EMBL/GenBank/DDBJ databases">
        <title>Genome of Aequorivita sp. strain F64183.</title>
        <authorList>
            <person name="Wang Y."/>
        </authorList>
    </citation>
    <scope>NUCLEOTIDE SEQUENCE</scope>
    <source>
        <strain evidence="2">F64183</strain>
    </source>
</reference>
<dbReference type="AlphaFoldDB" id="A0A9X1R483"/>
<dbReference type="EMBL" id="JAIRBB010000014">
    <property type="protein sequence ID" value="MCG2431951.1"/>
    <property type="molecule type" value="Genomic_DNA"/>
</dbReference>
<dbReference type="SUPFAM" id="SSF53448">
    <property type="entry name" value="Nucleotide-diphospho-sugar transferases"/>
    <property type="match status" value="1"/>
</dbReference>
<dbReference type="CDD" id="cd00761">
    <property type="entry name" value="Glyco_tranf_GTA_type"/>
    <property type="match status" value="1"/>
</dbReference>
<sequence length="312" mass="35759">MPRFSVIIPLYNKEEDFPSTLKSVMSQTFKDFEVIIVNDGSTDNSLAVAESIKDGRIKIYSKENEGLAATRNYAVAKATSENVVWIDADDYWLPWHLENIDAILAKFPDAMWFSTAHEVKYNTKLKRRIITPFSDMTEDWIGQVNFFEYSLADSAAHPSSVGFKKRFFQSLGGHNTNITFSEDTDLWIRAALKAPLAFSNKVSAVINLDSNNRLNHSSLKSRIYPDFDLYDKEAETNPALKQYLNVHRYSIAIQYKLAGDKANFEKYKSKLILEGLNAKQKLLLSLPRQVLIKSKAFKEFLHQSGFYFSTYR</sequence>
<dbReference type="Pfam" id="PF00535">
    <property type="entry name" value="Glycos_transf_2"/>
    <property type="match status" value="1"/>
</dbReference>
<dbReference type="Gene3D" id="3.90.550.10">
    <property type="entry name" value="Spore Coat Polysaccharide Biosynthesis Protein SpsA, Chain A"/>
    <property type="match status" value="1"/>
</dbReference>
<organism evidence="2 3">
    <name type="scientific">Aequorivita xiaoshiensis</name>
    <dbReference type="NCBI Taxonomy" id="2874476"/>
    <lineage>
        <taxon>Bacteria</taxon>
        <taxon>Pseudomonadati</taxon>
        <taxon>Bacteroidota</taxon>
        <taxon>Flavobacteriia</taxon>
        <taxon>Flavobacteriales</taxon>
        <taxon>Flavobacteriaceae</taxon>
        <taxon>Aequorivita</taxon>
    </lineage>
</organism>
<dbReference type="Proteomes" id="UP001139462">
    <property type="component" value="Unassembled WGS sequence"/>
</dbReference>
<comment type="caution">
    <text evidence="2">The sequence shown here is derived from an EMBL/GenBank/DDBJ whole genome shotgun (WGS) entry which is preliminary data.</text>
</comment>
<name>A0A9X1R483_9FLAO</name>
<evidence type="ECO:0000313" key="2">
    <source>
        <dbReference type="EMBL" id="MCG2431951.1"/>
    </source>
</evidence>
<evidence type="ECO:0000259" key="1">
    <source>
        <dbReference type="Pfam" id="PF00535"/>
    </source>
</evidence>
<accession>A0A9X1R483</accession>
<dbReference type="RefSeq" id="WP_237609029.1">
    <property type="nucleotide sequence ID" value="NZ_JAIRBB010000014.1"/>
</dbReference>
<proteinExistence type="predicted"/>
<dbReference type="InterPro" id="IPR029044">
    <property type="entry name" value="Nucleotide-diphossugar_trans"/>
</dbReference>
<gene>
    <name evidence="2" type="ORF">K8344_12535</name>
</gene>
<dbReference type="InterPro" id="IPR001173">
    <property type="entry name" value="Glyco_trans_2-like"/>
</dbReference>
<keyword evidence="3" id="KW-1185">Reference proteome</keyword>
<protein>
    <submittedName>
        <fullName evidence="2">Glycosyltransferase family 2 protein</fullName>
    </submittedName>
</protein>
<evidence type="ECO:0000313" key="3">
    <source>
        <dbReference type="Proteomes" id="UP001139462"/>
    </source>
</evidence>
<dbReference type="InterPro" id="IPR050834">
    <property type="entry name" value="Glycosyltransf_2"/>
</dbReference>